<dbReference type="GO" id="GO:0015074">
    <property type="term" value="P:DNA integration"/>
    <property type="evidence" value="ECO:0007669"/>
    <property type="project" value="InterPro"/>
</dbReference>
<reference evidence="3 4" key="1">
    <citation type="submission" date="2017-12" db="EMBL/GenBank/DDBJ databases">
        <title>Characterization of six clinical isolates of Enterochimera gen. nov., a novel genus of the Yersiniaciae family and the three species Enterochimera arupensis sp. nov., Enterochimera coloradensis sp. nov, and Enterochimera californica sp. nov.</title>
        <authorList>
            <person name="Rossi A."/>
            <person name="Fisher M."/>
        </authorList>
    </citation>
    <scope>NUCLEOTIDE SEQUENCE [LARGE SCALE GENOMIC DNA]</scope>
    <source>
        <strain evidence="4">2016-Iso4</strain>
    </source>
</reference>
<dbReference type="EMBL" id="PJZH01000001">
    <property type="protein sequence ID" value="PLR40478.1"/>
    <property type="molecule type" value="Genomic_DNA"/>
</dbReference>
<dbReference type="AlphaFoldDB" id="A0A2N5ED78"/>
<dbReference type="OrthoDB" id="8781634at2"/>
<dbReference type="InterPro" id="IPR011010">
    <property type="entry name" value="DNA_brk_join_enz"/>
</dbReference>
<dbReference type="SUPFAM" id="SSF56349">
    <property type="entry name" value="DNA breaking-rejoining enzymes"/>
    <property type="match status" value="1"/>
</dbReference>
<evidence type="ECO:0000256" key="1">
    <source>
        <dbReference type="ARBA" id="ARBA00023172"/>
    </source>
</evidence>
<accession>A0A2N5ED78</accession>
<dbReference type="GO" id="GO:0006310">
    <property type="term" value="P:DNA recombination"/>
    <property type="evidence" value="ECO:0007669"/>
    <property type="project" value="UniProtKB-KW"/>
</dbReference>
<dbReference type="InterPro" id="IPR002104">
    <property type="entry name" value="Integrase_catalytic"/>
</dbReference>
<organism evidence="3 4">
    <name type="scientific">Chimaeribacter coloradensis</name>
    <dbReference type="NCBI Taxonomy" id="2060068"/>
    <lineage>
        <taxon>Bacteria</taxon>
        <taxon>Pseudomonadati</taxon>
        <taxon>Pseudomonadota</taxon>
        <taxon>Gammaproteobacteria</taxon>
        <taxon>Enterobacterales</taxon>
        <taxon>Yersiniaceae</taxon>
        <taxon>Chimaeribacter</taxon>
    </lineage>
</organism>
<keyword evidence="1" id="KW-0233">DNA recombination</keyword>
<dbReference type="Gene3D" id="1.10.443.10">
    <property type="entry name" value="Intergrase catalytic core"/>
    <property type="match status" value="1"/>
</dbReference>
<gene>
    <name evidence="3" type="ORF">CYR32_01670</name>
</gene>
<dbReference type="InterPro" id="IPR013762">
    <property type="entry name" value="Integrase-like_cat_sf"/>
</dbReference>
<evidence type="ECO:0000259" key="2">
    <source>
        <dbReference type="Pfam" id="PF00589"/>
    </source>
</evidence>
<sequence length="104" mass="11855">MFYCTVCRRDNPSDHLIYSAVRRGGRKPGLVTPDGLTQAFSEAREMSGIQFGPNPPTFHEIRSLASRLYEVENGEEFSQRLLGHKNLSMTKKYLDSRGQEFVMV</sequence>
<name>A0A2N5ED78_9GAMM</name>
<comment type="caution">
    <text evidence="3">The sequence shown here is derived from an EMBL/GenBank/DDBJ whole genome shotgun (WGS) entry which is preliminary data.</text>
</comment>
<dbReference type="GO" id="GO:0003677">
    <property type="term" value="F:DNA binding"/>
    <property type="evidence" value="ECO:0007669"/>
    <property type="project" value="InterPro"/>
</dbReference>
<feature type="domain" description="Tyr recombinase" evidence="2">
    <location>
        <begin position="12"/>
        <end position="97"/>
    </location>
</feature>
<dbReference type="Proteomes" id="UP000234503">
    <property type="component" value="Unassembled WGS sequence"/>
</dbReference>
<evidence type="ECO:0000313" key="3">
    <source>
        <dbReference type="EMBL" id="PLR40478.1"/>
    </source>
</evidence>
<keyword evidence="4" id="KW-1185">Reference proteome</keyword>
<proteinExistence type="predicted"/>
<dbReference type="Pfam" id="PF00589">
    <property type="entry name" value="Phage_integrase"/>
    <property type="match status" value="1"/>
</dbReference>
<protein>
    <recommendedName>
        <fullName evidence="2">Tyr recombinase domain-containing protein</fullName>
    </recommendedName>
</protein>
<evidence type="ECO:0000313" key="4">
    <source>
        <dbReference type="Proteomes" id="UP000234503"/>
    </source>
</evidence>